<feature type="domain" description="GGDEF" evidence="5">
    <location>
        <begin position="138"/>
        <end position="270"/>
    </location>
</feature>
<dbReference type="AlphaFoldDB" id="W9VUL6"/>
<evidence type="ECO:0000256" key="4">
    <source>
        <dbReference type="SAM" id="Coils"/>
    </source>
</evidence>
<accession>W9VUL6</accession>
<dbReference type="GO" id="GO:0043709">
    <property type="term" value="P:cell adhesion involved in single-species biofilm formation"/>
    <property type="evidence" value="ECO:0007669"/>
    <property type="project" value="TreeGrafter"/>
</dbReference>
<dbReference type="EMBL" id="AONC01000049">
    <property type="protein sequence ID" value="EXJ14070.1"/>
    <property type="molecule type" value="Genomic_DNA"/>
</dbReference>
<proteinExistence type="predicted"/>
<evidence type="ECO:0000256" key="2">
    <source>
        <dbReference type="ARBA" id="ARBA00012528"/>
    </source>
</evidence>
<dbReference type="PROSITE" id="PS50887">
    <property type="entry name" value="GGDEF"/>
    <property type="match status" value="1"/>
</dbReference>
<evidence type="ECO:0000256" key="3">
    <source>
        <dbReference type="ARBA" id="ARBA00034247"/>
    </source>
</evidence>
<dbReference type="Gene3D" id="3.30.70.270">
    <property type="match status" value="1"/>
</dbReference>
<dbReference type="SMART" id="SM00267">
    <property type="entry name" value="GGDEF"/>
    <property type="match status" value="1"/>
</dbReference>
<dbReference type="eggNOG" id="COG3706">
    <property type="taxonomic scope" value="Bacteria"/>
</dbReference>
<dbReference type="CDD" id="cd01949">
    <property type="entry name" value="GGDEF"/>
    <property type="match status" value="1"/>
</dbReference>
<dbReference type="InterPro" id="IPR000160">
    <property type="entry name" value="GGDEF_dom"/>
</dbReference>
<dbReference type="InterPro" id="IPR043128">
    <property type="entry name" value="Rev_trsase/Diguanyl_cyclase"/>
</dbReference>
<dbReference type="InterPro" id="IPR029787">
    <property type="entry name" value="Nucleotide_cyclase"/>
</dbReference>
<evidence type="ECO:0000259" key="5">
    <source>
        <dbReference type="PROSITE" id="PS50887"/>
    </source>
</evidence>
<comment type="cofactor">
    <cofactor evidence="1">
        <name>Mg(2+)</name>
        <dbReference type="ChEBI" id="CHEBI:18420"/>
    </cofactor>
</comment>
<dbReference type="GO" id="GO:0052621">
    <property type="term" value="F:diguanylate cyclase activity"/>
    <property type="evidence" value="ECO:0007669"/>
    <property type="project" value="UniProtKB-EC"/>
</dbReference>
<dbReference type="SUPFAM" id="SSF55073">
    <property type="entry name" value="Nucleotide cyclase"/>
    <property type="match status" value="1"/>
</dbReference>
<dbReference type="OrthoDB" id="9812260at2"/>
<evidence type="ECO:0000313" key="7">
    <source>
        <dbReference type="Proteomes" id="UP000019460"/>
    </source>
</evidence>
<dbReference type="FunFam" id="3.30.70.270:FF:000001">
    <property type="entry name" value="Diguanylate cyclase domain protein"/>
    <property type="match status" value="1"/>
</dbReference>
<comment type="catalytic activity">
    <reaction evidence="3">
        <text>2 GTP = 3',3'-c-di-GMP + 2 diphosphate</text>
        <dbReference type="Rhea" id="RHEA:24898"/>
        <dbReference type="ChEBI" id="CHEBI:33019"/>
        <dbReference type="ChEBI" id="CHEBI:37565"/>
        <dbReference type="ChEBI" id="CHEBI:58805"/>
        <dbReference type="EC" id="2.7.7.65"/>
    </reaction>
</comment>
<name>W9VUL6_9GAMM</name>
<comment type="caution">
    <text evidence="6">The sequence shown here is derived from an EMBL/GenBank/DDBJ whole genome shotgun (WGS) entry which is preliminary data.</text>
</comment>
<evidence type="ECO:0000256" key="1">
    <source>
        <dbReference type="ARBA" id="ARBA00001946"/>
    </source>
</evidence>
<dbReference type="EC" id="2.7.7.65" evidence="2"/>
<feature type="coiled-coil region" evidence="4">
    <location>
        <begin position="73"/>
        <end position="110"/>
    </location>
</feature>
<dbReference type="Proteomes" id="UP000019460">
    <property type="component" value="Unassembled WGS sequence"/>
</dbReference>
<dbReference type="GO" id="GO:0005886">
    <property type="term" value="C:plasma membrane"/>
    <property type="evidence" value="ECO:0007669"/>
    <property type="project" value="TreeGrafter"/>
</dbReference>
<keyword evidence="7" id="KW-1185">Reference proteome</keyword>
<sequence>MSSELDPPQAGEAYSLYFQEEAVIRQAETMIGKLDEVSDGVRTLADAYRLGYRETARLVRISDRMQLDLHEANRTLTAQAEDLKRLNGTLRKEIERREQLEQELRRIASVDELTGTHTRRHLLELAEHEQRRSARHGKGLVVLMMDLDHFKRINDRFGHAAGDQLLRDFGALLRSSLRKGDIAGRFGGEEFLAVLPETDLDTAEAIANRLCDRVREGRTQWTGQFLSVTVSIGLAGTDGDEPLDRAISRADQALYEAKSAGRDRVLVARSGPG</sequence>
<protein>
    <recommendedName>
        <fullName evidence="2">diguanylate cyclase</fullName>
        <ecNumber evidence="2">2.7.7.65</ecNumber>
    </recommendedName>
</protein>
<dbReference type="GO" id="GO:1902201">
    <property type="term" value="P:negative regulation of bacterial-type flagellum-dependent cell motility"/>
    <property type="evidence" value="ECO:0007669"/>
    <property type="project" value="TreeGrafter"/>
</dbReference>
<dbReference type="PANTHER" id="PTHR45138:SF9">
    <property type="entry name" value="DIGUANYLATE CYCLASE DGCM-RELATED"/>
    <property type="match status" value="1"/>
</dbReference>
<reference evidence="6 7" key="1">
    <citation type="submission" date="2012-11" db="EMBL/GenBank/DDBJ databases">
        <title>Genome assembly of Thiorhodococcus sp. AK35.</title>
        <authorList>
            <person name="Nupur N."/>
            <person name="Khatri I."/>
            <person name="Subramanian S."/>
            <person name="Pinnaka A."/>
        </authorList>
    </citation>
    <scope>NUCLEOTIDE SEQUENCE [LARGE SCALE GENOMIC DNA]</scope>
    <source>
        <strain evidence="6 7">AK35</strain>
    </source>
</reference>
<gene>
    <name evidence="6" type="ORF">D779_3032</name>
</gene>
<dbReference type="PATRIC" id="fig|1249627.3.peg.3197"/>
<dbReference type="InterPro" id="IPR050469">
    <property type="entry name" value="Diguanylate_Cyclase"/>
</dbReference>
<keyword evidence="4" id="KW-0175">Coiled coil</keyword>
<dbReference type="PANTHER" id="PTHR45138">
    <property type="entry name" value="REGULATORY COMPONENTS OF SENSORY TRANSDUCTION SYSTEM"/>
    <property type="match status" value="1"/>
</dbReference>
<dbReference type="STRING" id="1249627.D779_3032"/>
<dbReference type="Pfam" id="PF00990">
    <property type="entry name" value="GGDEF"/>
    <property type="match status" value="1"/>
</dbReference>
<organism evidence="6 7">
    <name type="scientific">Imhoffiella purpurea</name>
    <dbReference type="NCBI Taxonomy" id="1249627"/>
    <lineage>
        <taxon>Bacteria</taxon>
        <taxon>Pseudomonadati</taxon>
        <taxon>Pseudomonadota</taxon>
        <taxon>Gammaproteobacteria</taxon>
        <taxon>Chromatiales</taxon>
        <taxon>Chromatiaceae</taxon>
        <taxon>Imhoffiella</taxon>
    </lineage>
</organism>
<dbReference type="NCBIfam" id="TIGR00254">
    <property type="entry name" value="GGDEF"/>
    <property type="match status" value="1"/>
</dbReference>
<evidence type="ECO:0000313" key="6">
    <source>
        <dbReference type="EMBL" id="EXJ14070.1"/>
    </source>
</evidence>